<feature type="compositionally biased region" description="Low complexity" evidence="1">
    <location>
        <begin position="477"/>
        <end position="491"/>
    </location>
</feature>
<dbReference type="Proteomes" id="UP000192927">
    <property type="component" value="Unassembled WGS sequence"/>
</dbReference>
<feature type="region of interest" description="Disordered" evidence="1">
    <location>
        <begin position="454"/>
        <end position="513"/>
    </location>
</feature>
<dbReference type="AlphaFoldDB" id="A0A1W5CVC2"/>
<name>A0A1W5CVC2_9LECA</name>
<evidence type="ECO:0000313" key="3">
    <source>
        <dbReference type="Proteomes" id="UP000192927"/>
    </source>
</evidence>
<reference evidence="3" key="1">
    <citation type="submission" date="2017-03" db="EMBL/GenBank/DDBJ databases">
        <authorList>
            <person name="Sharma R."/>
            <person name="Thines M."/>
        </authorList>
    </citation>
    <scope>NUCLEOTIDE SEQUENCE [LARGE SCALE GENOMIC DNA]</scope>
</reference>
<evidence type="ECO:0000256" key="1">
    <source>
        <dbReference type="SAM" id="MobiDB-lite"/>
    </source>
</evidence>
<accession>A0A1W5CVC2</accession>
<dbReference type="EMBL" id="FWEW01000398">
    <property type="protein sequence ID" value="SLM34732.1"/>
    <property type="molecule type" value="Genomic_DNA"/>
</dbReference>
<keyword evidence="3" id="KW-1185">Reference proteome</keyword>
<sequence>MSFKSCNLRMQGIPQTKRARMEGNVRDQWQEGDGGSNAGNEIDMASADVNRWSYDTDVMQEESPGLSPLENTISISNALLTAAEDALMSQSSSLNNTALPPELLDEVPVQDFADDFAEAILEAQDKRRQLNASANMAAPPCRPPIAVQEDISEEVEHKRTLAPMNDFILAFGLWCETESISRQSYRSLLECLHLLRTVAPIAALPSTVSTLKKNIWAQLPLMQLRRQPLALIPEKLPTLRPQEKPLASSILKEMLYWFDPTKLIQVILSSSEYRGRMHIGMANYVDKPSELWESFAWGSSIRACSREFAKYPDGTPIFPSDIVLLICCKAGCWCRQGTKKHMGRVHTVRRDYTSKAGTPGEILLSIQKIVGGPNIQRIILDFEVPASNSNSQECFLIEDDVFWTVVPDVLSRVKDIELDYHYEGKLQSKSYTTIYFIRSIVNYKLLKASETVNNRSGQASKTVDDQTAPAIDTPDTANGAEGAAAKAGNSNDTDDDVEAATAHNQEVIDHQRRQIRRVRQDIKYEENK</sequence>
<evidence type="ECO:0000313" key="2">
    <source>
        <dbReference type="EMBL" id="SLM34732.1"/>
    </source>
</evidence>
<proteinExistence type="predicted"/>
<organism evidence="2 3">
    <name type="scientific">Lasallia pustulata</name>
    <dbReference type="NCBI Taxonomy" id="136370"/>
    <lineage>
        <taxon>Eukaryota</taxon>
        <taxon>Fungi</taxon>
        <taxon>Dikarya</taxon>
        <taxon>Ascomycota</taxon>
        <taxon>Pezizomycotina</taxon>
        <taxon>Lecanoromycetes</taxon>
        <taxon>OSLEUM clade</taxon>
        <taxon>Umbilicariomycetidae</taxon>
        <taxon>Umbilicariales</taxon>
        <taxon>Umbilicariaceae</taxon>
        <taxon>Lasallia</taxon>
    </lineage>
</organism>
<protein>
    <submittedName>
        <fullName evidence="2">Uncharacterized protein</fullName>
    </submittedName>
</protein>